<keyword evidence="2" id="KW-1133">Transmembrane helix</keyword>
<keyword evidence="4" id="KW-1185">Reference proteome</keyword>
<dbReference type="Proteomes" id="UP000195514">
    <property type="component" value="Chromosome I"/>
</dbReference>
<organism evidence="3 4">
    <name type="scientific">Candidatus Brevifilum fermentans</name>
    <dbReference type="NCBI Taxonomy" id="1986204"/>
    <lineage>
        <taxon>Bacteria</taxon>
        <taxon>Bacillati</taxon>
        <taxon>Chloroflexota</taxon>
        <taxon>Anaerolineae</taxon>
        <taxon>Anaerolineales</taxon>
        <taxon>Anaerolineaceae</taxon>
        <taxon>Candidatus Brevifilum</taxon>
    </lineage>
</organism>
<dbReference type="InterPro" id="IPR011042">
    <property type="entry name" value="6-blade_b-propeller_TolB-like"/>
</dbReference>
<evidence type="ECO:0000313" key="4">
    <source>
        <dbReference type="Proteomes" id="UP000195514"/>
    </source>
</evidence>
<dbReference type="Gene3D" id="2.120.10.30">
    <property type="entry name" value="TolB, C-terminal domain"/>
    <property type="match status" value="1"/>
</dbReference>
<accession>A0A1Y6K487</accession>
<evidence type="ECO:0000313" key="3">
    <source>
        <dbReference type="EMBL" id="SMX53667.1"/>
    </source>
</evidence>
<gene>
    <name evidence="3" type="ORF">CFX1CAM_0601</name>
</gene>
<protein>
    <submittedName>
        <fullName evidence="3">Uncharacterized protein</fullName>
    </submittedName>
</protein>
<dbReference type="AlphaFoldDB" id="A0A1Y6K487"/>
<dbReference type="OrthoDB" id="141894at2"/>
<proteinExistence type="inferred from homology"/>
<evidence type="ECO:0000256" key="1">
    <source>
        <dbReference type="ARBA" id="ARBA00009820"/>
    </source>
</evidence>
<dbReference type="SUPFAM" id="SSF69304">
    <property type="entry name" value="Tricorn protease N-terminal domain"/>
    <property type="match status" value="1"/>
</dbReference>
<dbReference type="InterPro" id="IPR011659">
    <property type="entry name" value="WD40"/>
</dbReference>
<evidence type="ECO:0000256" key="2">
    <source>
        <dbReference type="SAM" id="Phobius"/>
    </source>
</evidence>
<dbReference type="RefSeq" id="WP_087861595.1">
    <property type="nucleotide sequence ID" value="NZ_LT859958.1"/>
</dbReference>
<comment type="similarity">
    <text evidence="1">Belongs to the TolB family.</text>
</comment>
<keyword evidence="2" id="KW-0812">Transmembrane</keyword>
<dbReference type="EMBL" id="LT859958">
    <property type="protein sequence ID" value="SMX53667.1"/>
    <property type="molecule type" value="Genomic_DNA"/>
</dbReference>
<dbReference type="Pfam" id="PF07676">
    <property type="entry name" value="PD40"/>
    <property type="match status" value="1"/>
</dbReference>
<keyword evidence="2" id="KW-0472">Membrane</keyword>
<name>A0A1Y6K487_9CHLR</name>
<feature type="transmembrane region" description="Helical" evidence="2">
    <location>
        <begin position="55"/>
        <end position="73"/>
    </location>
</feature>
<dbReference type="KEGG" id="abat:CFX1CAM_0601"/>
<sequence>MNENFSTPQLEESIRKSFGVPEIRSKFVDEVYNNLMQQAVAKSKKPRPSLGLRPVWTISIAILALMIISTLVIGPRRVYAALLQLFGYIPGVGIVDQNSPIRLLAEPVSITRDGVTVSVNQAVLTGTETRLDFGISGVPLSAYPKAEATSGCVEREYLRLPDGTRIDVNAPIPIKVDEATFVLPCIFNTLPGTVPIDWELPIHFVAAPSDLTILPVLDVIPSSTPTDQKLGMDIGTTPTTANETTQVNVSIEKVIEIEGGYILLGSVRPNFPAGSWLQITGPAIIKDETGKNVNYTFPNDVQPLDDASLGQGGYSWVMQINGAGVKFSITVSFSGVIISQVDSEAFAKTTVNVGSNPQTEQIWEVNQDVQIAGKTIRLISLTAHADGYSFRIDPGKNLSGVSVQIEGYQAIGGGGSEGTTNGKVFNTSLIYSDFPKGDLTIVFSNPRLASPIATWKTVWQPEVIPQFSSIDVPSTVCLNAESFQGLSPIPAGLTGKVMLTQLNPQRQIILAGMDGSLLEVLATGNGQAALTQDGTRLAYTTDAGIRIQNLSSGEFAEIAGVFGRDLHWSPDGNQLAYVNSSDLFGVFLIDSDGMNPRQLSNLGYESIAGWSQDGSKLYYAIPGSSEDGFFLRSVDVSTEITHDLFVLENSSRKAPMPAVSPDGKWIVYRASDNNSLFIKGMDGNPARLLLDNPANAINGIAWDKESLFLGVSLITPEYPDGEIILIAPNRCETYRLPGLSGALDGVFIP</sequence>
<reference evidence="4" key="1">
    <citation type="submission" date="2017-05" db="EMBL/GenBank/DDBJ databases">
        <authorList>
            <person name="Kirkegaard R."/>
            <person name="Mcilroy J S."/>
        </authorList>
    </citation>
    <scope>NUCLEOTIDE SEQUENCE [LARGE SCALE GENOMIC DNA]</scope>
</reference>
<dbReference type="PANTHER" id="PTHR36842:SF1">
    <property type="entry name" value="PROTEIN TOLB"/>
    <property type="match status" value="1"/>
</dbReference>
<dbReference type="PANTHER" id="PTHR36842">
    <property type="entry name" value="PROTEIN TOLB HOMOLOG"/>
    <property type="match status" value="1"/>
</dbReference>